<dbReference type="Proteomes" id="UP001470230">
    <property type="component" value="Unassembled WGS sequence"/>
</dbReference>
<name>A0ABR2K4R5_9EUKA</name>
<evidence type="ECO:0000313" key="2">
    <source>
        <dbReference type="Proteomes" id="UP001470230"/>
    </source>
</evidence>
<dbReference type="EMBL" id="JAPFFF010000007">
    <property type="protein sequence ID" value="KAK8886118.1"/>
    <property type="molecule type" value="Genomic_DNA"/>
</dbReference>
<accession>A0ABR2K4R5</accession>
<sequence>MKGIASIYGDSLTNKLPEWPSISMSRPDDHSEVVSAAHDAMRLIIRNESTPSYQSLKSELHGIMPALDAISDFYNEEQDIGNLYTKDFLKTQKILFVMLWDVTLNPENEKEFVHPDYIFKSSDPNKTECVKTAVDHFGIELKVVQDYESAIDELTRQTRPGYCDYYAVLVFCGPPYKVLPVNKTDPNKHSDPNLVGDFIEVLIKFWKNGGSIVFMAEGGEKEQLTYQANLFLEKVVFEQEPVCPQGKTELRLIGEHKGNKILLPDKSDKLVNKQTFSRSSQLFAQCQRPKLSHNLGKIFEGITISYAEYDLEKIKPFRPFARDSEGGISALFYPANLRTNVGDIVIDCGFTKCFTEMTTDGTFRYIQNIAGWTARPEVHMRQEPGIQACDWRPKAISHTTKKGVVWDRFKEIPKPPVVPTVDPLKLPRNLWCIDCSYSVNGDSLYHGQLSLILNKYRKSNDEFYLWDSAIRSSGYRNVCTFISQKQGYGGTRSELIADICSRSSIRDHLIIVTDGQVDEDSIDKSDQKMKAKSIKFKYVTTYVIGRGGNLSVGAPYCRGCPNVTYKVLTRGNEIPQASLSAQDMETLDGISKISSYYEFRLQYKNLESAIQAQTLGTNGDKKLQDQLKALSTKIKNTSLNASQKVDFEKKMQTLEVMAYGALRKTFTLDDIGAALKKSPK</sequence>
<reference evidence="1 2" key="1">
    <citation type="submission" date="2024-04" db="EMBL/GenBank/DDBJ databases">
        <title>Tritrichomonas musculus Genome.</title>
        <authorList>
            <person name="Alves-Ferreira E."/>
            <person name="Grigg M."/>
            <person name="Lorenzi H."/>
            <person name="Galac M."/>
        </authorList>
    </citation>
    <scope>NUCLEOTIDE SEQUENCE [LARGE SCALE GENOMIC DNA]</scope>
    <source>
        <strain evidence="1 2">EAF2021</strain>
    </source>
</reference>
<organism evidence="1 2">
    <name type="scientific">Tritrichomonas musculus</name>
    <dbReference type="NCBI Taxonomy" id="1915356"/>
    <lineage>
        <taxon>Eukaryota</taxon>
        <taxon>Metamonada</taxon>
        <taxon>Parabasalia</taxon>
        <taxon>Tritrichomonadida</taxon>
        <taxon>Tritrichomonadidae</taxon>
        <taxon>Tritrichomonas</taxon>
    </lineage>
</organism>
<keyword evidence="2" id="KW-1185">Reference proteome</keyword>
<gene>
    <name evidence="1" type="ORF">M9Y10_041578</name>
</gene>
<evidence type="ECO:0008006" key="3">
    <source>
        <dbReference type="Google" id="ProtNLM"/>
    </source>
</evidence>
<evidence type="ECO:0000313" key="1">
    <source>
        <dbReference type="EMBL" id="KAK8886118.1"/>
    </source>
</evidence>
<protein>
    <recommendedName>
        <fullName evidence="3">VWFA domain-containing protein</fullName>
    </recommendedName>
</protein>
<comment type="caution">
    <text evidence="1">The sequence shown here is derived from an EMBL/GenBank/DDBJ whole genome shotgun (WGS) entry which is preliminary data.</text>
</comment>
<proteinExistence type="predicted"/>